<evidence type="ECO:0000256" key="1">
    <source>
        <dbReference type="ARBA" id="ARBA00022729"/>
    </source>
</evidence>
<evidence type="ECO:0000313" key="2">
    <source>
        <dbReference type="EMBL" id="CAA6805076.1"/>
    </source>
</evidence>
<dbReference type="PANTHER" id="PTHR35869">
    <property type="entry name" value="OUTER-MEMBRANE LIPOPROTEIN CARRIER PROTEIN"/>
    <property type="match status" value="1"/>
</dbReference>
<dbReference type="PANTHER" id="PTHR35869:SF1">
    <property type="entry name" value="OUTER-MEMBRANE LIPOPROTEIN CARRIER PROTEIN"/>
    <property type="match status" value="1"/>
</dbReference>
<dbReference type="AlphaFoldDB" id="A0A6S6SJ80"/>
<dbReference type="CDD" id="cd16325">
    <property type="entry name" value="LolA"/>
    <property type="match status" value="1"/>
</dbReference>
<name>A0A6S6SJ80_9BACT</name>
<sequence>MRIIILISFLTCFLSASLFEISSLKSDFTQSIIEPNGNKIEYTGTLYIRDDKTVLWDYKSPIKKSIHIRDDKIIIIEPELEQVLFRKFSKQPNFLKLFKNAKKVSKNTYQTLFMEVEYFITVKNKSISSVSYSDKLSNKITINFTNQTINEAIDPQIFHYQIPPHYDII</sequence>
<dbReference type="SUPFAM" id="SSF89392">
    <property type="entry name" value="Prokaryotic lipoproteins and lipoprotein localization factors"/>
    <property type="match status" value="1"/>
</dbReference>
<proteinExistence type="predicted"/>
<dbReference type="EMBL" id="CACVAW010000018">
    <property type="protein sequence ID" value="CAA6805076.1"/>
    <property type="molecule type" value="Genomic_DNA"/>
</dbReference>
<accession>A0A6S6SJ80</accession>
<protein>
    <submittedName>
        <fullName evidence="2">Outer-membrane lipoprotein carrier protein</fullName>
    </submittedName>
</protein>
<organism evidence="2">
    <name type="scientific">uncultured Campylobacterales bacterium</name>
    <dbReference type="NCBI Taxonomy" id="352960"/>
    <lineage>
        <taxon>Bacteria</taxon>
        <taxon>Pseudomonadati</taxon>
        <taxon>Campylobacterota</taxon>
        <taxon>Epsilonproteobacteria</taxon>
        <taxon>Campylobacterales</taxon>
        <taxon>environmental samples</taxon>
    </lineage>
</organism>
<reference evidence="2" key="1">
    <citation type="submission" date="2020-01" db="EMBL/GenBank/DDBJ databases">
        <authorList>
            <person name="Meier V. D."/>
            <person name="Meier V D."/>
        </authorList>
    </citation>
    <scope>NUCLEOTIDE SEQUENCE</scope>
    <source>
        <strain evidence="2">HLG_WM_MAG_12</strain>
    </source>
</reference>
<gene>
    <name evidence="2" type="ORF">HELGO_WM13121</name>
</gene>
<dbReference type="NCBIfam" id="NF000666">
    <property type="entry name" value="PRK00031.2-4"/>
    <property type="match status" value="1"/>
</dbReference>
<dbReference type="NCBIfam" id="NF000663">
    <property type="entry name" value="PRK00031.2-1"/>
    <property type="match status" value="1"/>
</dbReference>
<dbReference type="InterPro" id="IPR029046">
    <property type="entry name" value="LolA/LolB/LppX"/>
</dbReference>
<dbReference type="Pfam" id="PF03548">
    <property type="entry name" value="LolA"/>
    <property type="match status" value="1"/>
</dbReference>
<keyword evidence="1" id="KW-0732">Signal</keyword>
<dbReference type="InterPro" id="IPR004564">
    <property type="entry name" value="OM_lipoprot_carrier_LolA-like"/>
</dbReference>
<dbReference type="Gene3D" id="2.50.20.10">
    <property type="entry name" value="Lipoprotein localisation LolA/LolB/LppX"/>
    <property type="match status" value="1"/>
</dbReference>
<keyword evidence="2" id="KW-0449">Lipoprotein</keyword>